<evidence type="ECO:0000256" key="5">
    <source>
        <dbReference type="ARBA" id="ARBA00022691"/>
    </source>
</evidence>
<keyword evidence="3 7" id="KW-0489">Methyltransferase</keyword>
<accession>B8I2T5</accession>
<dbReference type="InterPro" id="IPR000780">
    <property type="entry name" value="CheR_MeTrfase"/>
</dbReference>
<evidence type="ECO:0000256" key="3">
    <source>
        <dbReference type="ARBA" id="ARBA00022603"/>
    </source>
</evidence>
<dbReference type="KEGG" id="cce:Ccel_1727"/>
<evidence type="ECO:0000256" key="2">
    <source>
        <dbReference type="ARBA" id="ARBA00012534"/>
    </source>
</evidence>
<dbReference type="Gene3D" id="1.10.155.10">
    <property type="entry name" value="Chemotaxis receptor methyltransferase CheR, N-terminal domain"/>
    <property type="match status" value="1"/>
</dbReference>
<reference evidence="7 8" key="1">
    <citation type="submission" date="2009-01" db="EMBL/GenBank/DDBJ databases">
        <title>Complete sequence of Clostridium cellulolyticum H10.</title>
        <authorList>
            <consortium name="US DOE Joint Genome Institute"/>
            <person name="Lucas S."/>
            <person name="Copeland A."/>
            <person name="Lapidus A."/>
            <person name="Glavina del Rio T."/>
            <person name="Dalin E."/>
            <person name="Tice H."/>
            <person name="Bruce D."/>
            <person name="Goodwin L."/>
            <person name="Pitluck S."/>
            <person name="Chertkov O."/>
            <person name="Saunders E."/>
            <person name="Brettin T."/>
            <person name="Detter J.C."/>
            <person name="Han C."/>
            <person name="Larimer F."/>
            <person name="Land M."/>
            <person name="Hauser L."/>
            <person name="Kyrpides N."/>
            <person name="Ivanova N."/>
            <person name="Zhou J."/>
            <person name="Richardson P."/>
        </authorList>
    </citation>
    <scope>NUCLEOTIDE SEQUENCE [LARGE SCALE GENOMIC DNA]</scope>
    <source>
        <strain evidence="8">ATCC 35319 / DSM 5812 / JCM 6584 / H10</strain>
    </source>
</reference>
<dbReference type="InterPro" id="IPR029063">
    <property type="entry name" value="SAM-dependent_MTases_sf"/>
</dbReference>
<feature type="domain" description="CheR-type methyltransferase" evidence="6">
    <location>
        <begin position="1"/>
        <end position="257"/>
    </location>
</feature>
<dbReference type="STRING" id="394503.Ccel_1727"/>
<dbReference type="PRINTS" id="PR00996">
    <property type="entry name" value="CHERMTFRASE"/>
</dbReference>
<evidence type="ECO:0000313" key="8">
    <source>
        <dbReference type="Proteomes" id="UP000001349"/>
    </source>
</evidence>
<keyword evidence="4 7" id="KW-0808">Transferase</keyword>
<dbReference type="Gene3D" id="3.40.50.150">
    <property type="entry name" value="Vaccinia Virus protein VP39"/>
    <property type="match status" value="1"/>
</dbReference>
<dbReference type="EC" id="2.1.1.80" evidence="2"/>
<evidence type="ECO:0000313" key="7">
    <source>
        <dbReference type="EMBL" id="ACL76078.1"/>
    </source>
</evidence>
<evidence type="ECO:0000256" key="1">
    <source>
        <dbReference type="ARBA" id="ARBA00001541"/>
    </source>
</evidence>
<comment type="catalytic activity">
    <reaction evidence="1">
        <text>L-glutamyl-[protein] + S-adenosyl-L-methionine = [protein]-L-glutamate 5-O-methyl ester + S-adenosyl-L-homocysteine</text>
        <dbReference type="Rhea" id="RHEA:24452"/>
        <dbReference type="Rhea" id="RHEA-COMP:10208"/>
        <dbReference type="Rhea" id="RHEA-COMP:10311"/>
        <dbReference type="ChEBI" id="CHEBI:29973"/>
        <dbReference type="ChEBI" id="CHEBI:57856"/>
        <dbReference type="ChEBI" id="CHEBI:59789"/>
        <dbReference type="ChEBI" id="CHEBI:82795"/>
        <dbReference type="EC" id="2.1.1.80"/>
    </reaction>
</comment>
<dbReference type="PANTHER" id="PTHR24422:SF19">
    <property type="entry name" value="CHEMOTAXIS PROTEIN METHYLTRANSFERASE"/>
    <property type="match status" value="1"/>
</dbReference>
<dbReference type="PANTHER" id="PTHR24422">
    <property type="entry name" value="CHEMOTAXIS PROTEIN METHYLTRANSFERASE"/>
    <property type="match status" value="1"/>
</dbReference>
<proteinExistence type="predicted"/>
<dbReference type="GO" id="GO:0008983">
    <property type="term" value="F:protein-glutamate O-methyltransferase activity"/>
    <property type="evidence" value="ECO:0007669"/>
    <property type="project" value="UniProtKB-EC"/>
</dbReference>
<evidence type="ECO:0000259" key="6">
    <source>
        <dbReference type="PROSITE" id="PS50123"/>
    </source>
</evidence>
<dbReference type="Proteomes" id="UP000001349">
    <property type="component" value="Chromosome"/>
</dbReference>
<name>B8I2T5_RUMCH</name>
<dbReference type="eggNOG" id="COG1352">
    <property type="taxonomic scope" value="Bacteria"/>
</dbReference>
<dbReference type="GO" id="GO:0032259">
    <property type="term" value="P:methylation"/>
    <property type="evidence" value="ECO:0007669"/>
    <property type="project" value="UniProtKB-KW"/>
</dbReference>
<organism evidence="7 8">
    <name type="scientific">Ruminiclostridium cellulolyticum (strain ATCC 35319 / DSM 5812 / JCM 6584 / H10)</name>
    <name type="common">Clostridium cellulolyticum</name>
    <dbReference type="NCBI Taxonomy" id="394503"/>
    <lineage>
        <taxon>Bacteria</taxon>
        <taxon>Bacillati</taxon>
        <taxon>Bacillota</taxon>
        <taxon>Clostridia</taxon>
        <taxon>Eubacteriales</taxon>
        <taxon>Oscillospiraceae</taxon>
        <taxon>Ruminiclostridium</taxon>
    </lineage>
</organism>
<dbReference type="OrthoDB" id="9816309at2"/>
<dbReference type="EMBL" id="CP001348">
    <property type="protein sequence ID" value="ACL76078.1"/>
    <property type="molecule type" value="Genomic_DNA"/>
</dbReference>
<dbReference type="InterPro" id="IPR022641">
    <property type="entry name" value="CheR_N"/>
</dbReference>
<dbReference type="RefSeq" id="WP_015925193.1">
    <property type="nucleotide sequence ID" value="NC_011898.1"/>
</dbReference>
<dbReference type="SUPFAM" id="SSF47757">
    <property type="entry name" value="Chemotaxis receptor methyltransferase CheR, N-terminal domain"/>
    <property type="match status" value="1"/>
</dbReference>
<dbReference type="Pfam" id="PF01739">
    <property type="entry name" value="CheR"/>
    <property type="match status" value="1"/>
</dbReference>
<gene>
    <name evidence="7" type="ordered locus">Ccel_1727</name>
</gene>
<dbReference type="SUPFAM" id="SSF53335">
    <property type="entry name" value="S-adenosyl-L-methionine-dependent methyltransferases"/>
    <property type="match status" value="1"/>
</dbReference>
<dbReference type="Pfam" id="PF03705">
    <property type="entry name" value="CheR_N"/>
    <property type="match status" value="1"/>
</dbReference>
<dbReference type="PROSITE" id="PS50123">
    <property type="entry name" value="CHER"/>
    <property type="match status" value="1"/>
</dbReference>
<dbReference type="InterPro" id="IPR022642">
    <property type="entry name" value="CheR_C"/>
</dbReference>
<dbReference type="AlphaFoldDB" id="B8I2T5"/>
<evidence type="ECO:0000256" key="4">
    <source>
        <dbReference type="ARBA" id="ARBA00022679"/>
    </source>
</evidence>
<dbReference type="HOGENOM" id="CLU_025854_1_1_9"/>
<keyword evidence="5" id="KW-0949">S-adenosyl-L-methionine</keyword>
<protein>
    <recommendedName>
        <fullName evidence="2">protein-glutamate O-methyltransferase</fullName>
        <ecNumber evidence="2">2.1.1.80</ecNumber>
    </recommendedName>
</protein>
<dbReference type="InterPro" id="IPR050903">
    <property type="entry name" value="Bact_Chemotaxis_MeTrfase"/>
</dbReference>
<keyword evidence="8" id="KW-1185">Reference proteome</keyword>
<dbReference type="InterPro" id="IPR036804">
    <property type="entry name" value="CheR_N_sf"/>
</dbReference>
<sequence>MDYEGFKEEILKMTKINLTLYKEKQMKRRIDALIRKNNYSTYKDYVQALKVNKELFKEFINYLTINVSEFYRNPDQWSVLEKEIFPLLLSKKKKLTIWSAACSTGDEPYTLVMVLNKLMPLSSIKILATDIDMGAIEKAKTGIYNAKSVENLPKEYINKYFTILGESYKIKDEVKNCVEFKQHNLLRDPYPANIDLIVCRNVLIYFTEEAKTDIYKKFNMSLNHQGILFVGSTEQLIMANKYNFKSLKTFFYIKESDNFNYQDLK</sequence>
<dbReference type="SMART" id="SM00138">
    <property type="entry name" value="MeTrc"/>
    <property type="match status" value="1"/>
</dbReference>